<dbReference type="InterPro" id="IPR011009">
    <property type="entry name" value="Kinase-like_dom_sf"/>
</dbReference>
<sequence length="251" mass="28377">MKYGKIIGEGNTATVYEWEEGKVLKLFASGYPQSAVETEFQNTRMINDLSFAKAKAYEMISCEERMGIIYEKVDGESLLDWVLRTGDLQGCAEYMARLHKTILQNKVSDVLNYKDFLKYHLLNVPSSKRMDHGQICGILDKLKDGDTLCHGDLHPGNILLVSGQPVVIDFMNVCHGDLLYDVARTVFLVQYTPVPEAADDREMLLRFKKTLADLYLNEMNISRHMIEDYLSVITAARAGECPDEQPGEHSS</sequence>
<name>A0ABX3HG67_PAEBO</name>
<evidence type="ECO:0000259" key="1">
    <source>
        <dbReference type="Pfam" id="PF01636"/>
    </source>
</evidence>
<dbReference type="SUPFAM" id="SSF56112">
    <property type="entry name" value="Protein kinase-like (PK-like)"/>
    <property type="match status" value="1"/>
</dbReference>
<dbReference type="Pfam" id="PF01636">
    <property type="entry name" value="APH"/>
    <property type="match status" value="1"/>
</dbReference>
<dbReference type="EMBL" id="MPTB01000009">
    <property type="protein sequence ID" value="OMD49543.1"/>
    <property type="molecule type" value="Genomic_DNA"/>
</dbReference>
<evidence type="ECO:0000313" key="2">
    <source>
        <dbReference type="EMBL" id="OMD49543.1"/>
    </source>
</evidence>
<keyword evidence="3" id="KW-1185">Reference proteome</keyword>
<organism evidence="2 3">
    <name type="scientific">Paenibacillus borealis</name>
    <dbReference type="NCBI Taxonomy" id="160799"/>
    <lineage>
        <taxon>Bacteria</taxon>
        <taxon>Bacillati</taxon>
        <taxon>Bacillota</taxon>
        <taxon>Bacilli</taxon>
        <taxon>Bacillales</taxon>
        <taxon>Paenibacillaceae</taxon>
        <taxon>Paenibacillus</taxon>
    </lineage>
</organism>
<evidence type="ECO:0000313" key="3">
    <source>
        <dbReference type="Proteomes" id="UP000187412"/>
    </source>
</evidence>
<dbReference type="RefSeq" id="WP_076110272.1">
    <property type="nucleotide sequence ID" value="NZ_MPTB01000009.1"/>
</dbReference>
<feature type="domain" description="Aminoglycoside phosphotransferase" evidence="1">
    <location>
        <begin position="6"/>
        <end position="195"/>
    </location>
</feature>
<gene>
    <name evidence="2" type="ORF">BSK56_09330</name>
</gene>
<dbReference type="Gene3D" id="3.90.1200.10">
    <property type="match status" value="1"/>
</dbReference>
<proteinExistence type="predicted"/>
<reference evidence="2 3" key="1">
    <citation type="submission" date="2016-10" db="EMBL/GenBank/DDBJ databases">
        <title>Paenibacillus species isolates.</title>
        <authorList>
            <person name="Beno S.M."/>
        </authorList>
    </citation>
    <scope>NUCLEOTIDE SEQUENCE [LARGE SCALE GENOMIC DNA]</scope>
    <source>
        <strain evidence="2 3">FSL H7-0744</strain>
    </source>
</reference>
<accession>A0ABX3HG67</accession>
<dbReference type="Proteomes" id="UP000187412">
    <property type="component" value="Unassembled WGS sequence"/>
</dbReference>
<comment type="caution">
    <text evidence="2">The sequence shown here is derived from an EMBL/GenBank/DDBJ whole genome shotgun (WGS) entry which is preliminary data.</text>
</comment>
<protein>
    <submittedName>
        <fullName evidence="2">Aminoglycoside phosphotransferase</fullName>
    </submittedName>
</protein>
<dbReference type="InterPro" id="IPR002575">
    <property type="entry name" value="Aminoglycoside_PTrfase"/>
</dbReference>